<protein>
    <submittedName>
        <fullName evidence="1">SJCHGC07091 protein</fullName>
    </submittedName>
</protein>
<proteinExistence type="evidence at transcript level"/>
<reference evidence="1" key="2">
    <citation type="journal article" date="2006" name="PLoS Pathog.">
        <title>New perspectives on host-parasite interplay by comparative transcriptomic and proteomic analyses of Schistosoma japonicum.</title>
        <authorList>
            <person name="Liu F."/>
            <person name="Lu J."/>
            <person name="Hu W."/>
            <person name="Wang S.Y."/>
            <person name="Cui S.J."/>
            <person name="Chi M."/>
            <person name="Yan Q."/>
            <person name="Wang X.R."/>
            <person name="Song H.D."/>
            <person name="Xu X.N."/>
            <person name="Wang J.J."/>
            <person name="Zhang X.L."/>
            <person name="Zhang X."/>
            <person name="Wang Z.Q."/>
            <person name="Xue C.L."/>
            <person name="Brindley P.J."/>
            <person name="McManus D.P."/>
            <person name="Yang P.Y."/>
            <person name="Feng Z."/>
            <person name="Chen Z."/>
            <person name="Han Z.G."/>
        </authorList>
    </citation>
    <scope>NUCLEOTIDE SEQUENCE</scope>
</reference>
<sequence length="244" mass="28378">MFRMFLQEENSWLKNHERLELMRKLIPQLSHIHKQQFPSSSVYSLDLSDPLIIDQLMLFIRPNKIHMPINYIGNGNQHLLHNLQQIITLAFMSFNNSPLHHVLNDSIKYSTLDLFTSSSSSTTIHTSNQPVHRHWHTVTLGLTGYIYVIGGTSHDALETPLECYHLHRPISLTIQCCMNIAKCIMSTFLHKMHNDAMKRVLLNDNLEERSSALNNNNNNNNTAVYPYSCHFIKNKSKINYFDKY</sequence>
<dbReference type="EMBL" id="AY813837">
    <property type="protein sequence ID" value="AAW25569.1"/>
    <property type="molecule type" value="mRNA"/>
</dbReference>
<dbReference type="AlphaFoldDB" id="Q5DF37"/>
<evidence type="ECO:0000313" key="1">
    <source>
        <dbReference type="EMBL" id="AAW25569.1"/>
    </source>
</evidence>
<reference evidence="1" key="1">
    <citation type="submission" date="2004-11" db="EMBL/GenBank/DDBJ databases">
        <title>The full-length cDNA sequences of Schistosoma japonicum genes.</title>
        <authorList>
            <person name="Han Z."/>
        </authorList>
    </citation>
    <scope>NUCLEOTIDE SEQUENCE</scope>
</reference>
<dbReference type="SUPFAM" id="SSF117281">
    <property type="entry name" value="Kelch motif"/>
    <property type="match status" value="1"/>
</dbReference>
<organism evidence="1">
    <name type="scientific">Schistosoma japonicum</name>
    <name type="common">Blood fluke</name>
    <dbReference type="NCBI Taxonomy" id="6182"/>
    <lineage>
        <taxon>Eukaryota</taxon>
        <taxon>Metazoa</taxon>
        <taxon>Spiralia</taxon>
        <taxon>Lophotrochozoa</taxon>
        <taxon>Platyhelminthes</taxon>
        <taxon>Trematoda</taxon>
        <taxon>Digenea</taxon>
        <taxon>Strigeidida</taxon>
        <taxon>Schistosomatoidea</taxon>
        <taxon>Schistosomatidae</taxon>
        <taxon>Schistosoma</taxon>
    </lineage>
</organism>
<dbReference type="Gene3D" id="2.120.10.80">
    <property type="entry name" value="Kelch-type beta propeller"/>
    <property type="match status" value="1"/>
</dbReference>
<dbReference type="InterPro" id="IPR015915">
    <property type="entry name" value="Kelch-typ_b-propeller"/>
</dbReference>
<accession>Q5DF37</accession>
<name>Q5DF37_SCHJA</name>